<keyword evidence="2" id="KW-1133">Transmembrane helix</keyword>
<evidence type="ECO:0000313" key="3">
    <source>
        <dbReference type="EMBL" id="KAK5632602.1"/>
    </source>
</evidence>
<comment type="caution">
    <text evidence="3">The sequence shown here is derived from an EMBL/GenBank/DDBJ whole genome shotgun (WGS) entry which is preliminary data.</text>
</comment>
<feature type="transmembrane region" description="Helical" evidence="2">
    <location>
        <begin position="130"/>
        <end position="152"/>
    </location>
</feature>
<reference evidence="3 4" key="1">
    <citation type="submission" date="2023-10" db="EMBL/GenBank/DDBJ databases">
        <title>Draft genome sequence of Xylaria bambusicola isolate GMP-LS, the root and basal stem rot pathogen of sugarcane in Indonesia.</title>
        <authorList>
            <person name="Selvaraj P."/>
            <person name="Muralishankar V."/>
            <person name="Muruganantham S."/>
            <person name="Sp S."/>
            <person name="Haryani S."/>
            <person name="Lau K.J.X."/>
            <person name="Naqvi N.I."/>
        </authorList>
    </citation>
    <scope>NUCLEOTIDE SEQUENCE [LARGE SCALE GENOMIC DNA]</scope>
    <source>
        <strain evidence="3">GMP-LS</strain>
    </source>
</reference>
<keyword evidence="4" id="KW-1185">Reference proteome</keyword>
<feature type="region of interest" description="Disordered" evidence="1">
    <location>
        <begin position="35"/>
        <end position="54"/>
    </location>
</feature>
<proteinExistence type="predicted"/>
<keyword evidence="2" id="KW-0472">Membrane</keyword>
<accession>A0AAN7Z871</accession>
<dbReference type="AlphaFoldDB" id="A0AAN7Z871"/>
<sequence>MAVSLSPTTHPPARDLSQDFDVDFHDNIRPSPQVLITPASSREGSLEPDSPLRSPSRRVLFSYRHVFFIFRKSASSLSSLVLQKNAPEPKAKCATMANAQPKSIMSLKFDRLKDKWHDFERRSSPKGCRCAGCIFFVIMLLILGSVIGRYLFLPVVGWYGLSKDTLTHQTITTDLPQTTPTAVDYHDSFWPTQTSTQGLWYLNHEDPTVPPAHLVAAELDPKTSFDDTGKVTVVRTIVITVTSIVTDTSLKTLTTTVILSTCTTCIKAPTADGSADAKGSQKPTNGVMTGIMYCSFTGRRNIYTLCPLIHTDSSAMLTGVPVAVSSARPRINNPLSAVGLAAVSLWNSIPSLARVMQTKDQERCKCECAGMRKKLDAAVQLVRMQQQLLNSQRLLVNNQRNDLSMILEMVANMTTTKIGDKMSTDTPPLDLDI</sequence>
<name>A0AAN7Z871_9PEZI</name>
<gene>
    <name evidence="3" type="ORF">RRF57_008316</name>
</gene>
<dbReference type="EMBL" id="JAWHQM010000025">
    <property type="protein sequence ID" value="KAK5632602.1"/>
    <property type="molecule type" value="Genomic_DNA"/>
</dbReference>
<evidence type="ECO:0000256" key="2">
    <source>
        <dbReference type="SAM" id="Phobius"/>
    </source>
</evidence>
<dbReference type="Proteomes" id="UP001305414">
    <property type="component" value="Unassembled WGS sequence"/>
</dbReference>
<keyword evidence="2" id="KW-0812">Transmembrane</keyword>
<evidence type="ECO:0000313" key="4">
    <source>
        <dbReference type="Proteomes" id="UP001305414"/>
    </source>
</evidence>
<evidence type="ECO:0000256" key="1">
    <source>
        <dbReference type="SAM" id="MobiDB-lite"/>
    </source>
</evidence>
<protein>
    <submittedName>
        <fullName evidence="3">Uncharacterized protein</fullName>
    </submittedName>
</protein>
<organism evidence="3 4">
    <name type="scientific">Xylaria bambusicola</name>
    <dbReference type="NCBI Taxonomy" id="326684"/>
    <lineage>
        <taxon>Eukaryota</taxon>
        <taxon>Fungi</taxon>
        <taxon>Dikarya</taxon>
        <taxon>Ascomycota</taxon>
        <taxon>Pezizomycotina</taxon>
        <taxon>Sordariomycetes</taxon>
        <taxon>Xylariomycetidae</taxon>
        <taxon>Xylariales</taxon>
        <taxon>Xylariaceae</taxon>
        <taxon>Xylaria</taxon>
    </lineage>
</organism>